<evidence type="ECO:0000256" key="1">
    <source>
        <dbReference type="SAM" id="MobiDB-lite"/>
    </source>
</evidence>
<evidence type="ECO:0000313" key="2">
    <source>
        <dbReference type="EMBL" id="MCI37210.1"/>
    </source>
</evidence>
<proteinExistence type="predicted"/>
<accession>A0A392RN41</accession>
<comment type="caution">
    <text evidence="2">The sequence shown here is derived from an EMBL/GenBank/DDBJ whole genome shotgun (WGS) entry which is preliminary data.</text>
</comment>
<protein>
    <submittedName>
        <fullName evidence="2">Uncharacterized protein</fullName>
    </submittedName>
</protein>
<feature type="compositionally biased region" description="Polar residues" evidence="1">
    <location>
        <begin position="1"/>
        <end position="11"/>
    </location>
</feature>
<keyword evidence="3" id="KW-1185">Reference proteome</keyword>
<name>A0A392RN41_9FABA</name>
<evidence type="ECO:0000313" key="3">
    <source>
        <dbReference type="Proteomes" id="UP000265520"/>
    </source>
</evidence>
<feature type="region of interest" description="Disordered" evidence="1">
    <location>
        <begin position="1"/>
        <end position="39"/>
    </location>
</feature>
<sequence>MSFILTGSLSELQRGHSEASQEPTGSKRHKVSSTEKQRTLSLGEALARLASIHPI</sequence>
<dbReference type="AlphaFoldDB" id="A0A392RN41"/>
<reference evidence="2 3" key="1">
    <citation type="journal article" date="2018" name="Front. Plant Sci.">
        <title>Red Clover (Trifolium pratense) and Zigzag Clover (T. medium) - A Picture of Genomic Similarities and Differences.</title>
        <authorList>
            <person name="Dluhosova J."/>
            <person name="Istvanek J."/>
            <person name="Nedelnik J."/>
            <person name="Repkova J."/>
        </authorList>
    </citation>
    <scope>NUCLEOTIDE SEQUENCE [LARGE SCALE GENOMIC DNA]</scope>
    <source>
        <strain evidence="3">cv. 10/8</strain>
        <tissue evidence="2">Leaf</tissue>
    </source>
</reference>
<dbReference type="Proteomes" id="UP000265520">
    <property type="component" value="Unassembled WGS sequence"/>
</dbReference>
<organism evidence="2 3">
    <name type="scientific">Trifolium medium</name>
    <dbReference type="NCBI Taxonomy" id="97028"/>
    <lineage>
        <taxon>Eukaryota</taxon>
        <taxon>Viridiplantae</taxon>
        <taxon>Streptophyta</taxon>
        <taxon>Embryophyta</taxon>
        <taxon>Tracheophyta</taxon>
        <taxon>Spermatophyta</taxon>
        <taxon>Magnoliopsida</taxon>
        <taxon>eudicotyledons</taxon>
        <taxon>Gunneridae</taxon>
        <taxon>Pentapetalae</taxon>
        <taxon>rosids</taxon>
        <taxon>fabids</taxon>
        <taxon>Fabales</taxon>
        <taxon>Fabaceae</taxon>
        <taxon>Papilionoideae</taxon>
        <taxon>50 kb inversion clade</taxon>
        <taxon>NPAAA clade</taxon>
        <taxon>Hologalegina</taxon>
        <taxon>IRL clade</taxon>
        <taxon>Trifolieae</taxon>
        <taxon>Trifolium</taxon>
    </lineage>
</organism>
<dbReference type="EMBL" id="LXQA010242091">
    <property type="protein sequence ID" value="MCI37210.1"/>
    <property type="molecule type" value="Genomic_DNA"/>
</dbReference>